<dbReference type="PANTHER" id="PTHR22838:SF4">
    <property type="entry name" value="WD REPEAT-CONTAINING PROTEIN 13"/>
    <property type="match status" value="1"/>
</dbReference>
<evidence type="ECO:0000256" key="2">
    <source>
        <dbReference type="ARBA" id="ARBA00022737"/>
    </source>
</evidence>
<dbReference type="InterPro" id="IPR019775">
    <property type="entry name" value="WD40_repeat_CS"/>
</dbReference>
<dbReference type="Proteomes" id="UP000001555">
    <property type="component" value="Unassembled WGS sequence"/>
</dbReference>
<dbReference type="Gene3D" id="2.130.10.10">
    <property type="entry name" value="YVTN repeat-like/Quinoprotein amine dehydrogenase"/>
    <property type="match status" value="3"/>
</dbReference>
<dbReference type="EMBL" id="DS612847">
    <property type="protein sequence ID" value="EEC00202.1"/>
    <property type="molecule type" value="Genomic_DNA"/>
</dbReference>
<reference evidence="5" key="2">
    <citation type="submission" date="2020-05" db="UniProtKB">
        <authorList>
            <consortium name="EnsemblMetazoa"/>
        </authorList>
    </citation>
    <scope>IDENTIFICATION</scope>
    <source>
        <strain evidence="5">wikel</strain>
    </source>
</reference>
<dbReference type="OrthoDB" id="1932312at2759"/>
<dbReference type="InterPro" id="IPR001680">
    <property type="entry name" value="WD40_rpt"/>
</dbReference>
<dbReference type="VEuPathDB" id="VectorBase:ISCW016256"/>
<dbReference type="Pfam" id="PF00400">
    <property type="entry name" value="WD40"/>
    <property type="match status" value="3"/>
</dbReference>
<feature type="repeat" description="WD" evidence="3">
    <location>
        <begin position="443"/>
        <end position="479"/>
    </location>
</feature>
<proteinExistence type="predicted"/>
<dbReference type="PROSITE" id="PS50082">
    <property type="entry name" value="WD_REPEATS_2"/>
    <property type="match status" value="2"/>
</dbReference>
<dbReference type="AlphaFoldDB" id="B7P0S2"/>
<dbReference type="PaxDb" id="6945-B7P0S2"/>
<dbReference type="EMBL" id="ABJB010825535">
    <property type="status" value="NOT_ANNOTATED_CDS"/>
    <property type="molecule type" value="Genomic_DNA"/>
</dbReference>
<dbReference type="InterPro" id="IPR036322">
    <property type="entry name" value="WD40_repeat_dom_sf"/>
</dbReference>
<dbReference type="VEuPathDB" id="VectorBase:ISCI016256"/>
<evidence type="ECO:0000313" key="4">
    <source>
        <dbReference type="EMBL" id="EEC00202.1"/>
    </source>
</evidence>
<dbReference type="HOGENOM" id="CLU_026276_2_0_1"/>
<dbReference type="EnsemblMetazoa" id="ISCW016256-RA">
    <property type="protein sequence ID" value="ISCW016256-PA"/>
    <property type="gene ID" value="ISCW016256"/>
</dbReference>
<protein>
    <submittedName>
        <fullName evidence="4 5">WD-repeat protein, putative</fullName>
    </submittedName>
</protein>
<evidence type="ECO:0000313" key="5">
    <source>
        <dbReference type="EnsemblMetazoa" id="ISCW016256-PA"/>
    </source>
</evidence>
<keyword evidence="6" id="KW-1185">Reference proteome</keyword>
<reference evidence="4 6" key="1">
    <citation type="submission" date="2008-03" db="EMBL/GenBank/DDBJ databases">
        <title>Annotation of Ixodes scapularis.</title>
        <authorList>
            <consortium name="Ixodes scapularis Genome Project Consortium"/>
            <person name="Caler E."/>
            <person name="Hannick L.I."/>
            <person name="Bidwell S."/>
            <person name="Joardar V."/>
            <person name="Thiagarajan M."/>
            <person name="Amedeo P."/>
            <person name="Galinsky K.J."/>
            <person name="Schobel S."/>
            <person name="Inman J."/>
            <person name="Hostetler J."/>
            <person name="Miller J."/>
            <person name="Hammond M."/>
            <person name="Megy K."/>
            <person name="Lawson D."/>
            <person name="Kodira C."/>
            <person name="Sutton G."/>
            <person name="Meyer J."/>
            <person name="Hill C.A."/>
            <person name="Birren B."/>
            <person name="Nene V."/>
            <person name="Collins F."/>
            <person name="Alarcon-Chaidez F."/>
            <person name="Wikel S."/>
            <person name="Strausberg R."/>
        </authorList>
    </citation>
    <scope>NUCLEOTIDE SEQUENCE [LARGE SCALE GENOMIC DNA]</scope>
    <source>
        <strain evidence="6">Wikel</strain>
        <strain evidence="4">Wikel colony</strain>
    </source>
</reference>
<feature type="repeat" description="WD" evidence="3">
    <location>
        <begin position="206"/>
        <end position="247"/>
    </location>
</feature>
<evidence type="ECO:0000256" key="3">
    <source>
        <dbReference type="PROSITE-ProRule" id="PRU00221"/>
    </source>
</evidence>
<keyword evidence="2" id="KW-0677">Repeat</keyword>
<dbReference type="InterPro" id="IPR015943">
    <property type="entry name" value="WD40/YVTN_repeat-like_dom_sf"/>
</dbReference>
<dbReference type="SMART" id="SM00320">
    <property type="entry name" value="WD40"/>
    <property type="match status" value="5"/>
</dbReference>
<sequence length="479" mass="53538">MATAVWQQVLALDARYNAYRSPNDPNFRTLYIRRRSQLLRESQKAEHECVTFRKQYLRLRSQLLAQRYGLALEQSQFQEPLQCSSKGSILDTEPLILTGPRCRYHHTVFPTPLLFLCLQKMNVATQTPFFLIIQIKKLFFFFFSYRRVLVFIFNSLPITDFRFFLICATVTCVKFANNEKHLLACCSMDGSLSVCRLDPPRVLFHLKGHRAGVSAFEWSLSNDLLVSSSLDGTVKLWDATSGGCVRTVPDPGGAAILSCLFQPANNNMVVTGNNKGLVQVLNVSTGIYLKASLSQTTGCVLCMTFDPTGKLLWAGDDRGYIVSYLFDLATGKLTKGKRLLVWDQCPITCLSARHWASREARNPSLLANCGLANALVLYSVQGADGSLLLKRKFNVKHRGRTPVRSSFCPIMSFRQGACVVTGSEDQCVNFFDVERAKPLVNKLQGHSAAVLDVCFNYDESLLASSDAQGMVILWKRSSA</sequence>
<gene>
    <name evidence="4" type="ORF">IscW_ISCW016256</name>
</gene>
<dbReference type="PANTHER" id="PTHR22838">
    <property type="entry name" value="WD REPEAT PROTEIN 26-RELATED"/>
    <property type="match status" value="1"/>
</dbReference>
<dbReference type="InterPro" id="IPR051350">
    <property type="entry name" value="WD_repeat-ST_regulator"/>
</dbReference>
<organism>
    <name type="scientific">Ixodes scapularis</name>
    <name type="common">Black-legged tick</name>
    <name type="synonym">Deer tick</name>
    <dbReference type="NCBI Taxonomy" id="6945"/>
    <lineage>
        <taxon>Eukaryota</taxon>
        <taxon>Metazoa</taxon>
        <taxon>Ecdysozoa</taxon>
        <taxon>Arthropoda</taxon>
        <taxon>Chelicerata</taxon>
        <taxon>Arachnida</taxon>
        <taxon>Acari</taxon>
        <taxon>Parasitiformes</taxon>
        <taxon>Ixodida</taxon>
        <taxon>Ixodoidea</taxon>
        <taxon>Ixodidae</taxon>
        <taxon>Ixodinae</taxon>
        <taxon>Ixodes</taxon>
    </lineage>
</organism>
<dbReference type="STRING" id="6945.B7P0S2"/>
<name>B7P0S2_IXOSC</name>
<dbReference type="VEuPathDB" id="VectorBase:ISCP_019159"/>
<accession>B7P0S2</accession>
<dbReference type="EMBL" id="ABJB010758816">
    <property type="status" value="NOT_ANNOTATED_CDS"/>
    <property type="molecule type" value="Genomic_DNA"/>
</dbReference>
<dbReference type="PROSITE" id="PS00678">
    <property type="entry name" value="WD_REPEATS_1"/>
    <property type="match status" value="1"/>
</dbReference>
<dbReference type="InParanoid" id="B7P0S2"/>
<dbReference type="GO" id="GO:1990841">
    <property type="term" value="F:promoter-specific chromatin binding"/>
    <property type="evidence" value="ECO:0000318"/>
    <property type="project" value="GO_Central"/>
</dbReference>
<dbReference type="PROSITE" id="PS50294">
    <property type="entry name" value="WD_REPEATS_REGION"/>
    <property type="match status" value="2"/>
</dbReference>
<dbReference type="SUPFAM" id="SSF50978">
    <property type="entry name" value="WD40 repeat-like"/>
    <property type="match status" value="1"/>
</dbReference>
<keyword evidence="1 3" id="KW-0853">WD repeat</keyword>
<dbReference type="EMBL" id="ABJB010226895">
    <property type="status" value="NOT_ANNOTATED_CDS"/>
    <property type="molecule type" value="Genomic_DNA"/>
</dbReference>
<evidence type="ECO:0000313" key="6">
    <source>
        <dbReference type="Proteomes" id="UP000001555"/>
    </source>
</evidence>
<evidence type="ECO:0000256" key="1">
    <source>
        <dbReference type="ARBA" id="ARBA00022574"/>
    </source>
</evidence>